<evidence type="ECO:0000256" key="1">
    <source>
        <dbReference type="ARBA" id="ARBA00022679"/>
    </source>
</evidence>
<accession>A0A1G5WXL6</accession>
<dbReference type="Gene3D" id="3.40.50.150">
    <property type="entry name" value="Vaccinia Virus protein VP39"/>
    <property type="match status" value="1"/>
</dbReference>
<proteinExistence type="predicted"/>
<keyword evidence="3" id="KW-0830">Ubiquinone</keyword>
<dbReference type="PANTHER" id="PTHR44068">
    <property type="entry name" value="ZGC:194242"/>
    <property type="match status" value="1"/>
</dbReference>
<dbReference type="GO" id="GO:0003838">
    <property type="term" value="F:sterol 24-C-methyltransferase activity"/>
    <property type="evidence" value="ECO:0007669"/>
    <property type="project" value="TreeGrafter"/>
</dbReference>
<dbReference type="PANTHER" id="PTHR44068:SF1">
    <property type="entry name" value="HYPOTHETICAL LOC100005854"/>
    <property type="match status" value="1"/>
</dbReference>
<dbReference type="InterPro" id="IPR013216">
    <property type="entry name" value="Methyltransf_11"/>
</dbReference>
<dbReference type="InterPro" id="IPR029063">
    <property type="entry name" value="SAM-dependent_MTases_sf"/>
</dbReference>
<dbReference type="InterPro" id="IPR050447">
    <property type="entry name" value="Erg6_SMT_methyltransf"/>
</dbReference>
<dbReference type="CDD" id="cd02440">
    <property type="entry name" value="AdoMet_MTases"/>
    <property type="match status" value="1"/>
</dbReference>
<keyword evidence="1" id="KW-0808">Transferase</keyword>
<dbReference type="Pfam" id="PF08241">
    <property type="entry name" value="Methyltransf_11"/>
    <property type="match status" value="1"/>
</dbReference>
<dbReference type="AlphaFoldDB" id="A0A1G5WXL6"/>
<dbReference type="GO" id="GO:0016126">
    <property type="term" value="P:sterol biosynthetic process"/>
    <property type="evidence" value="ECO:0007669"/>
    <property type="project" value="TreeGrafter"/>
</dbReference>
<keyword evidence="4" id="KW-1185">Reference proteome</keyword>
<evidence type="ECO:0000313" key="4">
    <source>
        <dbReference type="Proteomes" id="UP000323439"/>
    </source>
</evidence>
<reference evidence="3 4" key="1">
    <citation type="submission" date="2016-10" db="EMBL/GenBank/DDBJ databases">
        <authorList>
            <person name="Varghese N."/>
            <person name="Submissions S."/>
        </authorList>
    </citation>
    <scope>NUCLEOTIDE SEQUENCE [LARGE SCALE GENOMIC DNA]</scope>
    <source>
        <strain evidence="3 4">DSM 16643</strain>
    </source>
</reference>
<evidence type="ECO:0000313" key="3">
    <source>
        <dbReference type="EMBL" id="SDA62889.1"/>
    </source>
</evidence>
<organism evidence="3 4">
    <name type="scientific">Methanobrevibacter millerae</name>
    <dbReference type="NCBI Taxonomy" id="230361"/>
    <lineage>
        <taxon>Archaea</taxon>
        <taxon>Methanobacteriati</taxon>
        <taxon>Methanobacteriota</taxon>
        <taxon>Methanomada group</taxon>
        <taxon>Methanobacteria</taxon>
        <taxon>Methanobacteriales</taxon>
        <taxon>Methanobacteriaceae</taxon>
        <taxon>Methanobrevibacter</taxon>
    </lineage>
</organism>
<dbReference type="GO" id="GO:0032259">
    <property type="term" value="P:methylation"/>
    <property type="evidence" value="ECO:0007669"/>
    <property type="project" value="UniProtKB-KW"/>
</dbReference>
<dbReference type="STRING" id="230361.sm9_1474"/>
<dbReference type="OrthoDB" id="1018at2157"/>
<evidence type="ECO:0000259" key="2">
    <source>
        <dbReference type="Pfam" id="PF08241"/>
    </source>
</evidence>
<gene>
    <name evidence="3" type="ORF">SAMN02910315_01790</name>
</gene>
<name>A0A1G5WXL6_9EURY</name>
<keyword evidence="3" id="KW-0489">Methyltransferase</keyword>
<sequence length="220" mass="25099">MSDDKVNTGHNIEDKELIKNARKPVGELGEKILDRMNESHESMAVWGVSHFEVNEDDIILDIGCGGGRNLERFAEQIDSGKVVGIDYSVVSVEKSADLNEKAIEEGKVEVIQGSVSEMPFDDDVFDIVTGFETIYFWPDFINDLMEVNRVLKKDGLVFFCNEAVYREGEMEKYDDLVELLDMKIYSEDVLRQSLEKTGFKDFKAYINDEKDWICVTARKA</sequence>
<dbReference type="SUPFAM" id="SSF53335">
    <property type="entry name" value="S-adenosyl-L-methionine-dependent methyltransferases"/>
    <property type="match status" value="1"/>
</dbReference>
<dbReference type="EMBL" id="FMXB01000014">
    <property type="protein sequence ID" value="SDA62889.1"/>
    <property type="molecule type" value="Genomic_DNA"/>
</dbReference>
<feature type="domain" description="Methyltransferase type 11" evidence="2">
    <location>
        <begin position="60"/>
        <end position="159"/>
    </location>
</feature>
<protein>
    <submittedName>
        <fullName evidence="3">Ubiquinone/menaquinone biosynthesis C-methylase UbiE</fullName>
    </submittedName>
</protein>
<dbReference type="RefSeq" id="WP_149732311.1">
    <property type="nucleotide sequence ID" value="NZ_FMXB01000014.1"/>
</dbReference>
<dbReference type="Proteomes" id="UP000323439">
    <property type="component" value="Unassembled WGS sequence"/>
</dbReference>